<dbReference type="InterPro" id="IPR048405">
    <property type="entry name" value="GldM_Ig-like-1"/>
</dbReference>
<feature type="domain" description="Gliding motility-associated protein GldM N-terminal" evidence="2">
    <location>
        <begin position="30"/>
        <end position="218"/>
    </location>
</feature>
<name>A0ABW6A184_9BACT</name>
<dbReference type="Pfam" id="PF21602">
    <property type="entry name" value="GldM_3rd"/>
    <property type="match status" value="1"/>
</dbReference>
<feature type="domain" description="Gliding motility-associated protein GldM C-terminal" evidence="1">
    <location>
        <begin position="407"/>
        <end position="508"/>
    </location>
</feature>
<dbReference type="InterPro" id="IPR019859">
    <property type="entry name" value="Motility-assoc_prot_GldM"/>
</dbReference>
<reference evidence="6" key="1">
    <citation type="journal article" date="2019" name="Int. J. Syst. Evol. Microbiol.">
        <title>The Global Catalogue of Microorganisms (GCM) 10K type strain sequencing project: providing services to taxonomists for standard genome sequencing and annotation.</title>
        <authorList>
            <consortium name="The Broad Institute Genomics Platform"/>
            <consortium name="The Broad Institute Genome Sequencing Center for Infectious Disease"/>
            <person name="Wu L."/>
            <person name="Ma J."/>
        </authorList>
    </citation>
    <scope>NUCLEOTIDE SEQUENCE [LARGE SCALE GENOMIC DNA]</scope>
    <source>
        <strain evidence="6">KCTC 23299</strain>
    </source>
</reference>
<gene>
    <name evidence="5" type="primary">gldM</name>
    <name evidence="5" type="ORF">ACFS6H_01340</name>
</gene>
<dbReference type="EMBL" id="JBHUOZ010000001">
    <property type="protein sequence ID" value="MFD2918331.1"/>
    <property type="molecule type" value="Genomic_DNA"/>
</dbReference>
<keyword evidence="6" id="KW-1185">Reference proteome</keyword>
<feature type="domain" description="Gliding motility-associated protein GldM first immunoglobulin-like" evidence="3">
    <location>
        <begin position="226"/>
        <end position="321"/>
    </location>
</feature>
<dbReference type="NCBIfam" id="TIGR03517">
    <property type="entry name" value="GldM_gliding"/>
    <property type="match status" value="1"/>
</dbReference>
<evidence type="ECO:0000313" key="6">
    <source>
        <dbReference type="Proteomes" id="UP001597511"/>
    </source>
</evidence>
<dbReference type="Pfam" id="PF12080">
    <property type="entry name" value="GldM_4th"/>
    <property type="match status" value="1"/>
</dbReference>
<dbReference type="InterPro" id="IPR048406">
    <property type="entry name" value="GldM_Ig-like-2"/>
</dbReference>
<evidence type="ECO:0000313" key="5">
    <source>
        <dbReference type="EMBL" id="MFD2918331.1"/>
    </source>
</evidence>
<dbReference type="Pfam" id="PF12081">
    <property type="entry name" value="GldM_1st"/>
    <property type="match status" value="1"/>
</dbReference>
<evidence type="ECO:0000259" key="3">
    <source>
        <dbReference type="Pfam" id="PF21601"/>
    </source>
</evidence>
<dbReference type="InterPro" id="IPR022720">
    <property type="entry name" value="Motility-assoc_prot_GldM_N"/>
</dbReference>
<dbReference type="RefSeq" id="WP_386094269.1">
    <property type="nucleotide sequence ID" value="NZ_JBHUOZ010000001.1"/>
</dbReference>
<protein>
    <submittedName>
        <fullName evidence="5">Gliding motility protein GldM</fullName>
    </submittedName>
</protein>
<organism evidence="5 6">
    <name type="scientific">Terrimonas rubra</name>
    <dbReference type="NCBI Taxonomy" id="1035890"/>
    <lineage>
        <taxon>Bacteria</taxon>
        <taxon>Pseudomonadati</taxon>
        <taxon>Bacteroidota</taxon>
        <taxon>Chitinophagia</taxon>
        <taxon>Chitinophagales</taxon>
        <taxon>Chitinophagaceae</taxon>
        <taxon>Terrimonas</taxon>
    </lineage>
</organism>
<evidence type="ECO:0000259" key="1">
    <source>
        <dbReference type="Pfam" id="PF12080"/>
    </source>
</evidence>
<dbReference type="Pfam" id="PF21601">
    <property type="entry name" value="GldM_2nd"/>
    <property type="match status" value="1"/>
</dbReference>
<accession>A0ABW6A184</accession>
<dbReference type="InterPro" id="IPR022719">
    <property type="entry name" value="Motility-assoc_prot_GldM_C"/>
</dbReference>
<evidence type="ECO:0000259" key="4">
    <source>
        <dbReference type="Pfam" id="PF21602"/>
    </source>
</evidence>
<dbReference type="Proteomes" id="UP001597511">
    <property type="component" value="Unassembled WGS sequence"/>
</dbReference>
<evidence type="ECO:0000259" key="2">
    <source>
        <dbReference type="Pfam" id="PF12081"/>
    </source>
</evidence>
<sequence length="515" mass="54767">MALPKEPRQKMINLMYLVLTCLLALNVSSEILNAFKTVNSSLEKTNTTVNASTSTILASLEEKTKKAETAERANIWYPKAQQAAALSKSVFDYIQSLKTKIITTAGGDPNNPDNPDKHMNEGSQEIVTRIMVKDGEAKKLYTMLADYKKNLLAIDPSIAEKFSKTLQIDLSEPTGKDGKKKDWDIANFNMVPTVAGLTILSKLQNDIKTSENNVVAHIHEQVGKVEVIFDSYAAVIGQSSNYLMPGQELEITAGVGAFSKNAQPKISIGGSSLSIGEDGTAHYKTMANSIGTHTVPVNISFFNQTTNKEESISKTITYTVGQANASIALDKMNVLYVGVDNPVTIAASGGGDDKVQVSISGGGGSISKVGAGKYIARVGTVTDDCRITVSVDGKVAGASQFRVRTIPKAQAYVGGNESGASIAAGAFRAQTGVGAGIKDFPFELKYQVVSFSFSIDTDDGDVATAACQGNLFSSQAQNYIKAHAKAGKTVTIDDIRVQGPDGRVSSAPSLVYYLK</sequence>
<comment type="caution">
    <text evidence="5">The sequence shown here is derived from an EMBL/GenBank/DDBJ whole genome shotgun (WGS) entry which is preliminary data.</text>
</comment>
<feature type="domain" description="Gliding motility-associated protein GldM second immunoglobulin-like" evidence="4">
    <location>
        <begin position="325"/>
        <end position="404"/>
    </location>
</feature>
<proteinExistence type="predicted"/>